<dbReference type="InterPro" id="IPR036259">
    <property type="entry name" value="MFS_trans_sf"/>
</dbReference>
<dbReference type="Pfam" id="PF00083">
    <property type="entry name" value="Sugar_tr"/>
    <property type="match status" value="1"/>
</dbReference>
<dbReference type="Proteomes" id="UP000005446">
    <property type="component" value="Unassembled WGS sequence"/>
</dbReference>
<comment type="caution">
    <text evidence="8">The sequence shown here is derived from an EMBL/GenBank/DDBJ whole genome shotgun (WGS) entry which is preliminary data.</text>
</comment>
<keyword evidence="2" id="KW-0813">Transport</keyword>
<evidence type="ECO:0000256" key="6">
    <source>
        <dbReference type="SAM" id="MobiDB-lite"/>
    </source>
</evidence>
<dbReference type="InParanoid" id="H0EMN3"/>
<dbReference type="PANTHER" id="PTHR48020">
    <property type="entry name" value="PROTON MYO-INOSITOL COTRANSPORTER"/>
    <property type="match status" value="1"/>
</dbReference>
<comment type="subcellular location">
    <subcellularLocation>
        <location evidence="1">Membrane</location>
    </subcellularLocation>
</comment>
<feature type="transmembrane region" description="Helical" evidence="7">
    <location>
        <begin position="101"/>
        <end position="121"/>
    </location>
</feature>
<keyword evidence="9" id="KW-1185">Reference proteome</keyword>
<dbReference type="SUPFAM" id="SSF103473">
    <property type="entry name" value="MFS general substrate transporter"/>
    <property type="match status" value="1"/>
</dbReference>
<dbReference type="GO" id="GO:0016020">
    <property type="term" value="C:membrane"/>
    <property type="evidence" value="ECO:0007669"/>
    <property type="project" value="UniProtKB-SubCell"/>
</dbReference>
<dbReference type="GO" id="GO:0022857">
    <property type="term" value="F:transmembrane transporter activity"/>
    <property type="evidence" value="ECO:0007669"/>
    <property type="project" value="InterPro"/>
</dbReference>
<evidence type="ECO:0000313" key="9">
    <source>
        <dbReference type="Proteomes" id="UP000005446"/>
    </source>
</evidence>
<evidence type="ECO:0000256" key="4">
    <source>
        <dbReference type="ARBA" id="ARBA00022989"/>
    </source>
</evidence>
<evidence type="ECO:0000256" key="3">
    <source>
        <dbReference type="ARBA" id="ARBA00022692"/>
    </source>
</evidence>
<keyword evidence="5 7" id="KW-0472">Membrane</keyword>
<feature type="compositionally biased region" description="Polar residues" evidence="6">
    <location>
        <begin position="228"/>
        <end position="242"/>
    </location>
</feature>
<evidence type="ECO:0000313" key="8">
    <source>
        <dbReference type="EMBL" id="EHL00211.1"/>
    </source>
</evidence>
<dbReference type="InterPro" id="IPR050814">
    <property type="entry name" value="Myo-inositol_Transporter"/>
</dbReference>
<protein>
    <submittedName>
        <fullName evidence="8">Putative Monosaccharide-sensing protein 3</fullName>
    </submittedName>
</protein>
<gene>
    <name evidence="8" type="ORF">M7I_3872</name>
</gene>
<evidence type="ECO:0000256" key="1">
    <source>
        <dbReference type="ARBA" id="ARBA00004370"/>
    </source>
</evidence>
<feature type="transmembrane region" description="Helical" evidence="7">
    <location>
        <begin position="127"/>
        <end position="148"/>
    </location>
</feature>
<dbReference type="InterPro" id="IPR005828">
    <property type="entry name" value="MFS_sugar_transport-like"/>
</dbReference>
<evidence type="ECO:0000256" key="5">
    <source>
        <dbReference type="ARBA" id="ARBA00023136"/>
    </source>
</evidence>
<keyword evidence="4 7" id="KW-1133">Transmembrane helix</keyword>
<dbReference type="Gene3D" id="1.20.1250.20">
    <property type="entry name" value="MFS general substrate transporter like domains"/>
    <property type="match status" value="2"/>
</dbReference>
<proteinExistence type="predicted"/>
<accession>H0EMN3</accession>
<dbReference type="PANTHER" id="PTHR48020:SF4">
    <property type="entry name" value="SYMPORT, PUTATIVE (AFU_ORTHOLOGUE AFUA_3G11790)-RELATED"/>
    <property type="match status" value="1"/>
</dbReference>
<dbReference type="AlphaFoldDB" id="H0EMN3"/>
<feature type="region of interest" description="Disordered" evidence="6">
    <location>
        <begin position="220"/>
        <end position="248"/>
    </location>
</feature>
<dbReference type="HOGENOM" id="CLU_1120266_0_0_1"/>
<organism evidence="8 9">
    <name type="scientific">Glarea lozoyensis (strain ATCC 74030 / MF5533)</name>
    <dbReference type="NCBI Taxonomy" id="1104152"/>
    <lineage>
        <taxon>Eukaryota</taxon>
        <taxon>Fungi</taxon>
        <taxon>Dikarya</taxon>
        <taxon>Ascomycota</taxon>
        <taxon>Pezizomycotina</taxon>
        <taxon>Leotiomycetes</taxon>
        <taxon>Helotiales</taxon>
        <taxon>Helotiaceae</taxon>
        <taxon>Glarea</taxon>
    </lineage>
</organism>
<dbReference type="EMBL" id="AGUE01000093">
    <property type="protein sequence ID" value="EHL00211.1"/>
    <property type="molecule type" value="Genomic_DNA"/>
</dbReference>
<evidence type="ECO:0000256" key="2">
    <source>
        <dbReference type="ARBA" id="ARBA00022448"/>
    </source>
</evidence>
<evidence type="ECO:0000256" key="7">
    <source>
        <dbReference type="SAM" id="Phobius"/>
    </source>
</evidence>
<reference evidence="8 9" key="1">
    <citation type="journal article" date="2012" name="Eukaryot. Cell">
        <title>Genome sequence of the fungus Glarea lozoyensis: the first genome sequence of a species from the Helotiaceae family.</title>
        <authorList>
            <person name="Youssar L."/>
            <person name="Gruening B.A."/>
            <person name="Erxleben A."/>
            <person name="Guenther S."/>
            <person name="Huettel W."/>
        </authorList>
    </citation>
    <scope>NUCLEOTIDE SEQUENCE [LARGE SCALE GENOMIC DNA]</scope>
    <source>
        <strain evidence="9">ATCC 74030 / MF5533</strain>
    </source>
</reference>
<dbReference type="OrthoDB" id="5290825at2759"/>
<sequence>MKKNRYPQALRSLIKLRNNPLQAARDMYYIHAQLEVEYEIIGNSNYFTRFAQLFTIPRVRRATLASFTVMIAQQIPGEGPVPFTYSAEVFPLSHREVGMGWAVATCLFWATILTMFLPLMLEAMGTTGVFCFYAGTNIVALVMIFLWVPETKQRTLEELDYIFAVPTRVHMRYQITEALPWWFNRWILRKKGAVLRPLYQFDTSSDQDRIEALYAADKARADKKTAAGSDSQIENTRGSSEEITQEKL</sequence>
<name>H0EMN3_GLAL7</name>
<keyword evidence="3 7" id="KW-0812">Transmembrane</keyword>